<keyword evidence="11" id="KW-1185">Reference proteome</keyword>
<evidence type="ECO:0000256" key="5">
    <source>
        <dbReference type="ARBA" id="ARBA00022801"/>
    </source>
</evidence>
<dbReference type="Gene3D" id="2.60.40.1180">
    <property type="entry name" value="Golgi alpha-mannosidase II"/>
    <property type="match status" value="1"/>
</dbReference>
<sequence>MFHESIPDLRFPSPGSWGFLKTASGIHPQNLFRRGSLSMNWGISRFRIFLAIIVASGIDEVYPGEHLFEPACFMQPLAPDSINHGLLGFDPDHFLNMESEQDGCASSSRASGYERFHEHIAPLNYFPADFLSDPLAPAITHNIEHLIPSSTMADEGEFQTVSQVLQPYATKKDVPTNEPLQVQPSSTFSQESFRFQPNVVGMQPFQPWYHHDGAFIDTFDPEEVDIWFKYKKDVSRSPSEDRFQPENPEALSNHADTIPSSSSEDAHKSSSVSAPIQESQEILSNLLKNNQEQLSICGKNHAETIPSSSSGNDHMTLPVVASSQTSHEIFSKLLQINQEQLSIYISLKMNSCSNVYQLSCRLNWIGIAIFCFSSIGLTTQTPTRLLARDQAPVPRPKPVMGWNSFTPMGCTDINAEKLRAQADLLGSRRLLRAGYKTFIVECGWEQGVGDDGPAVAIYPDVVGGDVVAFREDFRRRGLLLGFGTWGGPQICTRNPDEDSHIKPRTDLDSYARGLDYAGVTYLSHRPCELVRPDIIQTPDKAMEVNSRYVQMDGAIINRDLQNKILYASGQWGATPEMDNSRAYSWRIADDTIDSWPSIIRTMNALVPYSIANRRPLNDLGFLQFGPNRLTPAEKKTQFAFWAAAKSPLIFSADIATLTEDEINLMTNPKAIAINQDDLGTSITLTRRYPADMDMWSGPLSDGSTVAVIVNWSDDSAQKTIQLDDLGFSSANVEDILNQKNVGPVTKSLITTIEKHGCLFIKLTDTKPAHKKTFTEFPIEVADITGVAQLKLNNRGVKVAVNLKADGVTGLRWSKIIGSKNGFTLVRLHYTNAELSPGNMDDSKLNFKHTAIVINDKFTYYADLPITGLTWDDMIEGFPIVLPLEPGVENTIFIRGENNQFAPDIHRLSVENTGSV</sequence>
<dbReference type="EMBL" id="CP110430">
    <property type="protein sequence ID" value="WAQ89228.1"/>
    <property type="molecule type" value="Genomic_DNA"/>
</dbReference>
<reference evidence="10" key="1">
    <citation type="submission" date="2022-10" db="EMBL/GenBank/DDBJ databases">
        <title>Puccinia triticina Genome sequencing and assembly.</title>
        <authorList>
            <person name="Li C."/>
        </authorList>
    </citation>
    <scope>NUCLEOTIDE SEQUENCE</scope>
    <source>
        <strain evidence="10">Pt15</strain>
    </source>
</reference>
<dbReference type="RefSeq" id="XP_053024783.1">
    <property type="nucleotide sequence ID" value="XM_053160850.1"/>
</dbReference>
<keyword evidence="5 7" id="KW-0378">Hydrolase</keyword>
<evidence type="ECO:0000256" key="6">
    <source>
        <dbReference type="ARBA" id="ARBA00023295"/>
    </source>
</evidence>
<dbReference type="PRINTS" id="PR00740">
    <property type="entry name" value="GLHYDRLASE27"/>
</dbReference>
<evidence type="ECO:0000259" key="9">
    <source>
        <dbReference type="Pfam" id="PF17801"/>
    </source>
</evidence>
<feature type="region of interest" description="Disordered" evidence="8">
    <location>
        <begin position="237"/>
        <end position="274"/>
    </location>
</feature>
<comment type="similarity">
    <text evidence="2 7">Belongs to the glycosyl hydrolase 27 family.</text>
</comment>
<gene>
    <name evidence="10" type="ORF">PtA15_10A652</name>
</gene>
<dbReference type="Gene3D" id="3.20.20.70">
    <property type="entry name" value="Aldolase class I"/>
    <property type="match status" value="1"/>
</dbReference>
<comment type="catalytic activity">
    <reaction evidence="1 7">
        <text>Hydrolysis of terminal, non-reducing alpha-D-galactose residues in alpha-D-galactosides, including galactose oligosaccharides, galactomannans and galactolipids.</text>
        <dbReference type="EC" id="3.2.1.22"/>
    </reaction>
</comment>
<dbReference type="InterPro" id="IPR017853">
    <property type="entry name" value="GH"/>
</dbReference>
<dbReference type="EC" id="3.2.1.22" evidence="3 7"/>
<dbReference type="Pfam" id="PF17801">
    <property type="entry name" value="Melibiase_C"/>
    <property type="match status" value="1"/>
</dbReference>
<proteinExistence type="inferred from homology"/>
<dbReference type="Pfam" id="PF16499">
    <property type="entry name" value="Melibiase_2"/>
    <property type="match status" value="1"/>
</dbReference>
<dbReference type="InterPro" id="IPR002241">
    <property type="entry name" value="Glyco_hydro_27"/>
</dbReference>
<evidence type="ECO:0000313" key="10">
    <source>
        <dbReference type="EMBL" id="WAQ89228.1"/>
    </source>
</evidence>
<organism evidence="10 11">
    <name type="scientific">Puccinia triticina</name>
    <dbReference type="NCBI Taxonomy" id="208348"/>
    <lineage>
        <taxon>Eukaryota</taxon>
        <taxon>Fungi</taxon>
        <taxon>Dikarya</taxon>
        <taxon>Basidiomycota</taxon>
        <taxon>Pucciniomycotina</taxon>
        <taxon>Pucciniomycetes</taxon>
        <taxon>Pucciniales</taxon>
        <taxon>Pucciniaceae</taxon>
        <taxon>Puccinia</taxon>
    </lineage>
</organism>
<dbReference type="Proteomes" id="UP001164743">
    <property type="component" value="Chromosome 10A"/>
</dbReference>
<dbReference type="PANTHER" id="PTHR11452:SF75">
    <property type="entry name" value="ALPHA-GALACTOSIDASE MEL1"/>
    <property type="match status" value="1"/>
</dbReference>
<evidence type="ECO:0000256" key="2">
    <source>
        <dbReference type="ARBA" id="ARBA00009743"/>
    </source>
</evidence>
<dbReference type="InterPro" id="IPR041233">
    <property type="entry name" value="Melibiase_C"/>
</dbReference>
<protein>
    <recommendedName>
        <fullName evidence="3 7">Alpha-galactosidase</fullName>
        <ecNumber evidence="3 7">3.2.1.22</ecNumber>
    </recommendedName>
    <alternativeName>
        <fullName evidence="7">Melibiase</fullName>
    </alternativeName>
</protein>
<evidence type="ECO:0000256" key="7">
    <source>
        <dbReference type="RuleBase" id="RU361168"/>
    </source>
</evidence>
<evidence type="ECO:0000256" key="8">
    <source>
        <dbReference type="SAM" id="MobiDB-lite"/>
    </source>
</evidence>
<feature type="domain" description="Alpha galactosidase C-terminal" evidence="9">
    <location>
        <begin position="691"/>
        <end position="762"/>
    </location>
</feature>
<dbReference type="SUPFAM" id="SSF51011">
    <property type="entry name" value="Glycosyl hydrolase domain"/>
    <property type="match status" value="1"/>
</dbReference>
<dbReference type="InterPro" id="IPR013780">
    <property type="entry name" value="Glyco_hydro_b"/>
</dbReference>
<name>A0ABY7CVA4_9BASI</name>
<evidence type="ECO:0000256" key="3">
    <source>
        <dbReference type="ARBA" id="ARBA00012755"/>
    </source>
</evidence>
<accession>A0ABY7CVA4</accession>
<dbReference type="SUPFAM" id="SSF51445">
    <property type="entry name" value="(Trans)glycosidases"/>
    <property type="match status" value="1"/>
</dbReference>
<keyword evidence="7" id="KW-1015">Disulfide bond</keyword>
<dbReference type="GeneID" id="77801745"/>
<keyword evidence="4" id="KW-0732">Signal</keyword>
<evidence type="ECO:0000313" key="11">
    <source>
        <dbReference type="Proteomes" id="UP001164743"/>
    </source>
</evidence>
<dbReference type="InterPro" id="IPR013785">
    <property type="entry name" value="Aldolase_TIM"/>
</dbReference>
<evidence type="ECO:0000256" key="1">
    <source>
        <dbReference type="ARBA" id="ARBA00001255"/>
    </source>
</evidence>
<evidence type="ECO:0000256" key="4">
    <source>
        <dbReference type="ARBA" id="ARBA00022729"/>
    </source>
</evidence>
<dbReference type="PANTHER" id="PTHR11452">
    <property type="entry name" value="ALPHA-GALACTOSIDASE/ALPHA-N-ACETYLGALACTOSAMINIDASE"/>
    <property type="match status" value="1"/>
</dbReference>
<keyword evidence="6 7" id="KW-0326">Glycosidase</keyword>